<accession>A0A0K8UKT9</accession>
<evidence type="ECO:0000259" key="2">
    <source>
        <dbReference type="Pfam" id="PF14214"/>
    </source>
</evidence>
<feature type="compositionally biased region" description="Basic and acidic residues" evidence="1">
    <location>
        <begin position="20"/>
        <end position="32"/>
    </location>
</feature>
<organism evidence="3">
    <name type="scientific">Bactrocera latifrons</name>
    <name type="common">Malaysian fruit fly</name>
    <name type="synonym">Chaetodacus latifrons</name>
    <dbReference type="NCBI Taxonomy" id="174628"/>
    <lineage>
        <taxon>Eukaryota</taxon>
        <taxon>Metazoa</taxon>
        <taxon>Ecdysozoa</taxon>
        <taxon>Arthropoda</taxon>
        <taxon>Hexapoda</taxon>
        <taxon>Insecta</taxon>
        <taxon>Pterygota</taxon>
        <taxon>Neoptera</taxon>
        <taxon>Endopterygota</taxon>
        <taxon>Diptera</taxon>
        <taxon>Brachycera</taxon>
        <taxon>Muscomorpha</taxon>
        <taxon>Tephritoidea</taxon>
        <taxon>Tephritidae</taxon>
        <taxon>Bactrocera</taxon>
        <taxon>Bactrocera</taxon>
    </lineage>
</organism>
<name>A0A0K8UKT9_BACLA</name>
<dbReference type="InterPro" id="IPR025476">
    <property type="entry name" value="Helitron_helicase-like"/>
</dbReference>
<protein>
    <recommendedName>
        <fullName evidence="2">Helitron helicase-like domain-containing protein</fullName>
    </recommendedName>
</protein>
<dbReference type="EMBL" id="GDHF01025166">
    <property type="protein sequence ID" value="JAI27148.1"/>
    <property type="molecule type" value="Transcribed_RNA"/>
</dbReference>
<feature type="region of interest" description="Disordered" evidence="1">
    <location>
        <begin position="1"/>
        <end position="46"/>
    </location>
</feature>
<reference evidence="3" key="1">
    <citation type="submission" date="2015-06" db="EMBL/GenBank/DDBJ databases">
        <authorList>
            <person name="Hoefler B.C."/>
            <person name="Straight P.D."/>
        </authorList>
    </citation>
    <scope>NUCLEOTIDE SEQUENCE</scope>
</reference>
<sequence length="481" mass="55918">MPRARRANIGRRTRQNTNRLETRRSQSEEMRAPENVLRQQTQHNPLPSQARIARIPRRLANEMEFSAFNYNFRNDYARHANIGQMSVRCEYCDAAKFLGETAGMCCANGKVKLPPFETPPDPLRTLIMGTSPQSKHFLAHIQEYNAVFQMTSFGASNIVRDNFMPTFKVISSCGISSSIGNLTNTIFRNFQNSDPMCPYISLTSQIQGQIYHRTGSLLPFPDREFSFLQIYFIGDANRELDRRCAIASHTRREIVSHIQRFLHQYNELVTLFKTALDRMPSDNHRIIIRADKTPFGEHARRFNAPTLDEVAIVIVGEQTLPRDIILHRRNEQLQRVSELHRSYDALQYPLLHWKGDDGYHINIPMVYPQTGLDATKKMSAMNFYSHRFMIRPQEDNYILRCGRLFHQYAVDMYAKIESERLNYLRFNQARLRSEEYIHLRDAVVNDGNVNDIGRLTILPSSYVGSPRHMHEYTQDAMTYVT</sequence>
<feature type="compositionally biased region" description="Polar residues" evidence="1">
    <location>
        <begin position="37"/>
        <end position="46"/>
    </location>
</feature>
<evidence type="ECO:0000256" key="1">
    <source>
        <dbReference type="SAM" id="MobiDB-lite"/>
    </source>
</evidence>
<dbReference type="AlphaFoldDB" id="A0A0K8UKT9"/>
<gene>
    <name evidence="3" type="ORF">c2_g1_i3</name>
</gene>
<evidence type="ECO:0000313" key="3">
    <source>
        <dbReference type="EMBL" id="JAI27148.1"/>
    </source>
</evidence>
<dbReference type="PANTHER" id="PTHR45786">
    <property type="entry name" value="DNA BINDING PROTEIN-LIKE"/>
    <property type="match status" value="1"/>
</dbReference>
<proteinExistence type="predicted"/>
<feature type="compositionally biased region" description="Basic residues" evidence="1">
    <location>
        <begin position="1"/>
        <end position="14"/>
    </location>
</feature>
<dbReference type="PANTHER" id="PTHR45786:SF74">
    <property type="entry name" value="ATP-DEPENDENT DNA HELICASE"/>
    <property type="match status" value="1"/>
</dbReference>
<dbReference type="Pfam" id="PF14214">
    <property type="entry name" value="Helitron_like_N"/>
    <property type="match status" value="1"/>
</dbReference>
<feature type="domain" description="Helitron helicase-like" evidence="2">
    <location>
        <begin position="383"/>
        <end position="480"/>
    </location>
</feature>
<dbReference type="OrthoDB" id="8040188at2759"/>